<sequence length="490" mass="55586">YRDDFLNTMLWHEGHEDALMTPGCPDCKTPGESSVYCCKECFFDELVCNVCCVHHHTRLPFHCTEQWTGQQFEPVSLVSLGLQIQLNHSSDEYNACLRPKPGPLKFTIIHINSLHYINIIVCGCSQSNDCGIINQLLHCGLFPVTVQPPQTCATFQLLHHFHLQSVQSKVSTIHFYQALERETDNSGLMDIKFHYSSFLCMVCIWRHLKLLKQGGHGHDPLGAEGMRRGELALVCPACLIPSMNLPDGWWEDLSKWHVAIDMHSRYVLPLTINLSPHSYLYMKITSQDANFHLSLCNKGIHDPGLGTRWAYFIEEQAYHEYLANCGKQTETSTCTSLSAIDQANSKNSRGLQVTGVGAVVCAHHGFLQPTGIGDLQKGEWQVFMHVFTLYANMDYILFSGLQGSNLWDFLNMYDIWCMYYKNLKTQHEQLTPSLQFNFDTMTFNGAIQKFHLNTHGESCQMRFSLNYLPGVRHTDGDGIECDWSSVNAAA</sequence>
<reference evidence="2" key="1">
    <citation type="journal article" date="2020" name="Nat. Commun.">
        <title>Large-scale genome sequencing of mycorrhizal fungi provides insights into the early evolution of symbiotic traits.</title>
        <authorList>
            <person name="Miyauchi S."/>
            <person name="Kiss E."/>
            <person name="Kuo A."/>
            <person name="Drula E."/>
            <person name="Kohler A."/>
            <person name="Sanchez-Garcia M."/>
            <person name="Morin E."/>
            <person name="Andreopoulos B."/>
            <person name="Barry K.W."/>
            <person name="Bonito G."/>
            <person name="Buee M."/>
            <person name="Carver A."/>
            <person name="Chen C."/>
            <person name="Cichocki N."/>
            <person name="Clum A."/>
            <person name="Culley D."/>
            <person name="Crous P.W."/>
            <person name="Fauchery L."/>
            <person name="Girlanda M."/>
            <person name="Hayes R.D."/>
            <person name="Keri Z."/>
            <person name="LaButti K."/>
            <person name="Lipzen A."/>
            <person name="Lombard V."/>
            <person name="Magnuson J."/>
            <person name="Maillard F."/>
            <person name="Murat C."/>
            <person name="Nolan M."/>
            <person name="Ohm R.A."/>
            <person name="Pangilinan J."/>
            <person name="Pereira M.F."/>
            <person name="Perotto S."/>
            <person name="Peter M."/>
            <person name="Pfister S."/>
            <person name="Riley R."/>
            <person name="Sitrit Y."/>
            <person name="Stielow J.B."/>
            <person name="Szollosi G."/>
            <person name="Zifcakova L."/>
            <person name="Stursova M."/>
            <person name="Spatafora J.W."/>
            <person name="Tedersoo L."/>
            <person name="Vaario L.M."/>
            <person name="Yamada A."/>
            <person name="Yan M."/>
            <person name="Wang P."/>
            <person name="Xu J."/>
            <person name="Bruns T."/>
            <person name="Baldrian P."/>
            <person name="Vilgalys R."/>
            <person name="Dunand C."/>
            <person name="Henrissat B."/>
            <person name="Grigoriev I.V."/>
            <person name="Hibbett D."/>
            <person name="Nagy L.G."/>
            <person name="Martin F.M."/>
        </authorList>
    </citation>
    <scope>NUCLEOTIDE SEQUENCE</scope>
    <source>
        <strain evidence="2">UP504</strain>
    </source>
</reference>
<protein>
    <recommendedName>
        <fullName evidence="1">CxC2-like cysteine cluster KDZ transposase-associated domain-containing protein</fullName>
    </recommendedName>
</protein>
<dbReference type="InterPro" id="IPR040521">
    <property type="entry name" value="KDZ"/>
</dbReference>
<dbReference type="InterPro" id="IPR041457">
    <property type="entry name" value="CxC2_KDZ-assoc"/>
</dbReference>
<evidence type="ECO:0000313" key="3">
    <source>
        <dbReference type="Proteomes" id="UP000886523"/>
    </source>
</evidence>
<dbReference type="AlphaFoldDB" id="A0A9P6B1J3"/>
<dbReference type="Proteomes" id="UP000886523">
    <property type="component" value="Unassembled WGS sequence"/>
</dbReference>
<name>A0A9P6B1J3_9AGAM</name>
<gene>
    <name evidence="2" type="ORF">BS47DRAFT_1293348</name>
</gene>
<comment type="caution">
    <text evidence="2">The sequence shown here is derived from an EMBL/GenBank/DDBJ whole genome shotgun (WGS) entry which is preliminary data.</text>
</comment>
<dbReference type="Pfam" id="PF18803">
    <property type="entry name" value="CxC2"/>
    <property type="match status" value="1"/>
</dbReference>
<organism evidence="2 3">
    <name type="scientific">Hydnum rufescens UP504</name>
    <dbReference type="NCBI Taxonomy" id="1448309"/>
    <lineage>
        <taxon>Eukaryota</taxon>
        <taxon>Fungi</taxon>
        <taxon>Dikarya</taxon>
        <taxon>Basidiomycota</taxon>
        <taxon>Agaricomycotina</taxon>
        <taxon>Agaricomycetes</taxon>
        <taxon>Cantharellales</taxon>
        <taxon>Hydnaceae</taxon>
        <taxon>Hydnum</taxon>
    </lineage>
</organism>
<dbReference type="EMBL" id="MU128946">
    <property type="protein sequence ID" value="KAF9515795.1"/>
    <property type="molecule type" value="Genomic_DNA"/>
</dbReference>
<dbReference type="OrthoDB" id="3192989at2759"/>
<proteinExistence type="predicted"/>
<accession>A0A9P6B1J3</accession>
<evidence type="ECO:0000313" key="2">
    <source>
        <dbReference type="EMBL" id="KAF9515795.1"/>
    </source>
</evidence>
<dbReference type="Pfam" id="PF18758">
    <property type="entry name" value="KDZ"/>
    <property type="match status" value="1"/>
</dbReference>
<feature type="domain" description="CxC2-like cysteine cluster KDZ transposase-associated" evidence="1">
    <location>
        <begin position="77"/>
        <end position="187"/>
    </location>
</feature>
<feature type="non-terminal residue" evidence="2">
    <location>
        <position position="1"/>
    </location>
</feature>
<evidence type="ECO:0000259" key="1">
    <source>
        <dbReference type="Pfam" id="PF18803"/>
    </source>
</evidence>
<keyword evidence="3" id="KW-1185">Reference proteome</keyword>